<sequence length="77" mass="8267">MIEAADARHEVVTVDPRSSTRLTVGDAASGRDATRGRIDVQPVAGQRAVAGRAVDAHPRPRPHTRTHRGAHFRAVTP</sequence>
<reference evidence="2 3" key="1">
    <citation type="journal article" date="2014" name="Int. J. Syst. Evol. Microbiol.">
        <title>Complete genome sequence of Corynebacterium casei LMG S-19264T (=DSM 44701T), isolated from a smear-ripened cheese.</title>
        <authorList>
            <consortium name="US DOE Joint Genome Institute (JGI-PGF)"/>
            <person name="Walter F."/>
            <person name="Albersmeier A."/>
            <person name="Kalinowski J."/>
            <person name="Ruckert C."/>
        </authorList>
    </citation>
    <scope>NUCLEOTIDE SEQUENCE [LARGE SCALE GENOMIC DNA]</scope>
    <source>
        <strain evidence="2 3">IBRC-M 10912</strain>
    </source>
</reference>
<accession>A0ABD5P568</accession>
<gene>
    <name evidence="2" type="ORF">ACFOZ7_20820</name>
</gene>
<dbReference type="Proteomes" id="UP001595821">
    <property type="component" value="Unassembled WGS sequence"/>
</dbReference>
<feature type="compositionally biased region" description="Basic and acidic residues" evidence="1">
    <location>
        <begin position="1"/>
        <end position="12"/>
    </location>
</feature>
<feature type="region of interest" description="Disordered" evidence="1">
    <location>
        <begin position="47"/>
        <end position="77"/>
    </location>
</feature>
<dbReference type="GeneID" id="71855754"/>
<feature type="region of interest" description="Disordered" evidence="1">
    <location>
        <begin position="1"/>
        <end position="33"/>
    </location>
</feature>
<organism evidence="2 3">
    <name type="scientific">Natribaculum luteum</name>
    <dbReference type="NCBI Taxonomy" id="1586232"/>
    <lineage>
        <taxon>Archaea</taxon>
        <taxon>Methanobacteriati</taxon>
        <taxon>Methanobacteriota</taxon>
        <taxon>Stenosarchaea group</taxon>
        <taxon>Halobacteria</taxon>
        <taxon>Halobacteriales</taxon>
        <taxon>Natrialbaceae</taxon>
        <taxon>Natribaculum</taxon>
    </lineage>
</organism>
<dbReference type="RefSeq" id="WP_246970666.1">
    <property type="nucleotide sequence ID" value="NZ_CP095397.1"/>
</dbReference>
<dbReference type="EMBL" id="JBHSDJ010000132">
    <property type="protein sequence ID" value="MFC4249341.1"/>
    <property type="molecule type" value="Genomic_DNA"/>
</dbReference>
<dbReference type="AlphaFoldDB" id="A0ABD5P568"/>
<evidence type="ECO:0000313" key="3">
    <source>
        <dbReference type="Proteomes" id="UP001595821"/>
    </source>
</evidence>
<comment type="caution">
    <text evidence="2">The sequence shown here is derived from an EMBL/GenBank/DDBJ whole genome shotgun (WGS) entry which is preliminary data.</text>
</comment>
<evidence type="ECO:0000256" key="1">
    <source>
        <dbReference type="SAM" id="MobiDB-lite"/>
    </source>
</evidence>
<proteinExistence type="predicted"/>
<name>A0ABD5P568_9EURY</name>
<evidence type="ECO:0000313" key="2">
    <source>
        <dbReference type="EMBL" id="MFC4249341.1"/>
    </source>
</evidence>
<protein>
    <submittedName>
        <fullName evidence="2">Uncharacterized protein</fullName>
    </submittedName>
</protein>
<feature type="compositionally biased region" description="Basic residues" evidence="1">
    <location>
        <begin position="59"/>
        <end position="71"/>
    </location>
</feature>